<dbReference type="PROSITE" id="PS50901">
    <property type="entry name" value="FTSK"/>
    <property type="match status" value="2"/>
</dbReference>
<organism evidence="7 8">
    <name type="scientific">Mycobacteroides abscessus</name>
    <dbReference type="NCBI Taxonomy" id="36809"/>
    <lineage>
        <taxon>Bacteria</taxon>
        <taxon>Bacillati</taxon>
        <taxon>Actinomycetota</taxon>
        <taxon>Actinomycetes</taxon>
        <taxon>Mycobacteriales</taxon>
        <taxon>Mycobacteriaceae</taxon>
        <taxon>Mycobacteroides</taxon>
    </lineage>
</organism>
<keyword evidence="5" id="KW-1133">Transmembrane helix</keyword>
<evidence type="ECO:0000313" key="8">
    <source>
        <dbReference type="Proteomes" id="UP000284557"/>
    </source>
</evidence>
<evidence type="ECO:0000313" key="7">
    <source>
        <dbReference type="EMBL" id="RIT36882.1"/>
    </source>
</evidence>
<feature type="domain" description="FtsK" evidence="6">
    <location>
        <begin position="475"/>
        <end position="676"/>
    </location>
</feature>
<keyword evidence="5" id="KW-0812">Transmembrane</keyword>
<dbReference type="InterPro" id="IPR002543">
    <property type="entry name" value="FtsK_dom"/>
</dbReference>
<dbReference type="SUPFAM" id="SSF52540">
    <property type="entry name" value="P-loop containing nucleoside triphosphate hydrolases"/>
    <property type="match status" value="2"/>
</dbReference>
<keyword evidence="1 3" id="KW-0547">Nucleotide-binding</keyword>
<evidence type="ECO:0000256" key="1">
    <source>
        <dbReference type="ARBA" id="ARBA00022741"/>
    </source>
</evidence>
<proteinExistence type="predicted"/>
<dbReference type="EMBL" id="QXBN01000012">
    <property type="protein sequence ID" value="RIT36882.1"/>
    <property type="molecule type" value="Genomic_DNA"/>
</dbReference>
<protein>
    <recommendedName>
        <fullName evidence="6">FtsK domain-containing protein</fullName>
    </recommendedName>
</protein>
<evidence type="ECO:0000256" key="3">
    <source>
        <dbReference type="PROSITE-ProRule" id="PRU00289"/>
    </source>
</evidence>
<feature type="domain" description="FtsK" evidence="6">
    <location>
        <begin position="844"/>
        <end position="1041"/>
    </location>
</feature>
<feature type="region of interest" description="Disordered" evidence="4">
    <location>
        <begin position="758"/>
        <end position="777"/>
    </location>
</feature>
<dbReference type="GO" id="GO:0005524">
    <property type="term" value="F:ATP binding"/>
    <property type="evidence" value="ECO:0007669"/>
    <property type="project" value="UniProtKB-UniRule"/>
</dbReference>
<keyword evidence="2 3" id="KW-0067">ATP-binding</keyword>
<feature type="transmembrane region" description="Helical" evidence="5">
    <location>
        <begin position="40"/>
        <end position="61"/>
    </location>
</feature>
<sequence>MTTVEYRPREAKLADPPASDILIAAPLKREEKGKTSPLKMVLGLAAGVLMIFFLVLMFVVMGRQPNPMMLMGYTVMAATVIGGAFGALLQGIGGGDGELDRKRQNIDLQLAESALDVHETASAQHAFAMHFHPNPANIRSLVEKRARTFWSGDVTAQAQTAVLRIGVGITQLNAKLTPRESGGMKESGGMDEAQEHLYEEYSSVAVSRFRSLMSVVPEVPLAHEISAPAYGFRGPGQEQINGLVRSALLSATFKYSPNKVLVGVISRNNKEWGWTKWLPHSRNRLREPGPSGYQQLAWRTFEDFYTDMAEHFGSLATSGTRMYVVVDDPDLTLRFPAEYPEGIPGLTFLAANVLSDAEVTTRKQRMRVDGDRLKLHQTAAARADYVSRFDAELTARAMAPIRPEGFGFNPDHQSDGEQEAPTVDVSSLPTIMEHLGIGDVDNFDLKGRVWDATEYAEKLETMFGYVLDENNAPTGELATLDLFETAGGGTGPHGMMSGGTGTGKSFMMTALVLGLILANSPTKLRMILADFKGGATWKRFQGRIAHEAATITNLDNAIDLLERTKEALLGEVNYRQELFAKYPDVDNIRQYRLRCKTHPEMEPLPYLLFIADEVHEFLEKHPEYRAVFEHLGRIGRSLGVLVFLASQYLDERAVGDFVNHAMFGISLKVLKPNQSKTVLKDNDSAIRLPNTMVALFCKTVNMQDTIYQRVMAWNWSSRYQRPLRDAPTAPGQPAATVEAKEIHSEDVAEFGMYHRPAEAQKSRTEVKSGGPKRVQETQETDIPLIEAAIRLVERCGANYPVRPLWTEPLRHPLSLWHVQSGWQPQPGKLQLRVGDIDVPYDAKRIPMVVEFAGAHSNAMIAGGGKTGKTNTIRAMIAASAQTYPADYASWYIYDHAGTDLACMATWPNVGAYATKTDEDMFSRLWGEIHRVIALRTKVIGENRTRVRNIDQYLSSKAELGVTHDPYGRMFFVVDGLDQILEEVGSEYIELRDEWVQLLAKGPSVGVHVVYTTRTTGNRMPRIVEKSEVRIFHNMEEPTILDTTTRAAIKAIPVNMPGASINTDRVDSNNKPQILKTRVLVPIPERIKPDRENLGMPEFDIRDYSDRIEETGSQKRAQAKVVAPQIQAVATVLPYSNLIAAYRNIKFSDIPAGARMLPMGQDRSSGLPLALELARTRHMFVAGTDSSGVSTTLRTAINSITNVYGPDEASIILIDGRMGLVDMVESLQESGYMKEGRFAANAQSAMPLIAQIDRVMSERAAKAETVTPMQFRERAYVAGKELFVVIDGFDTLRDVQTGASNPNSLEWLGPRIPVMDVGVHLFVGTEGSGMPNWVGSNKFTKALSTAPGIRNVFLNGNPGEGKIFAHERVNFKRLPAGRAIWHSTGGSDGQIIQIANSEAVQ</sequence>
<accession>A0ABD7HMH8</accession>
<reference evidence="7 8" key="1">
    <citation type="submission" date="2018-08" db="EMBL/GenBank/DDBJ databases">
        <title>Linezolid Resistance in Mycobacterium abscessus: MIC Distribution and Comprehensive Investigation of Resistance Mechanisms.</title>
        <authorList>
            <person name="Ye M."/>
            <person name="Xu L."/>
            <person name="Zou Y."/>
            <person name="Li B."/>
            <person name="Guo Q."/>
            <person name="Zhang Y."/>
            <person name="Zhan M."/>
            <person name="Xu B."/>
            <person name="Yu F."/>
            <person name="Zhang Z."/>
            <person name="Chu H."/>
        </authorList>
    </citation>
    <scope>NUCLEOTIDE SEQUENCE [LARGE SCALE GENOMIC DNA]</scope>
    <source>
        <strain evidence="7 8">G143</strain>
    </source>
</reference>
<gene>
    <name evidence="7" type="ORF">D2E76_16670</name>
</gene>
<feature type="transmembrane region" description="Helical" evidence="5">
    <location>
        <begin position="73"/>
        <end position="93"/>
    </location>
</feature>
<dbReference type="RefSeq" id="WP_119596527.1">
    <property type="nucleotide sequence ID" value="NZ_QXBN01000012.1"/>
</dbReference>
<evidence type="ECO:0000256" key="2">
    <source>
        <dbReference type="ARBA" id="ARBA00022840"/>
    </source>
</evidence>
<comment type="caution">
    <text evidence="7">The sequence shown here is derived from an EMBL/GenBank/DDBJ whole genome shotgun (WGS) entry which is preliminary data.</text>
</comment>
<dbReference type="InterPro" id="IPR027417">
    <property type="entry name" value="P-loop_NTPase"/>
</dbReference>
<dbReference type="PANTHER" id="PTHR22683:SF1">
    <property type="entry name" value="TYPE VII SECRETION SYSTEM PROTEIN ESSC"/>
    <property type="match status" value="1"/>
</dbReference>
<evidence type="ECO:0000256" key="5">
    <source>
        <dbReference type="SAM" id="Phobius"/>
    </source>
</evidence>
<dbReference type="Gene3D" id="3.40.50.300">
    <property type="entry name" value="P-loop containing nucleotide triphosphate hydrolases"/>
    <property type="match status" value="3"/>
</dbReference>
<evidence type="ECO:0000259" key="6">
    <source>
        <dbReference type="PROSITE" id="PS50901"/>
    </source>
</evidence>
<name>A0ABD7HMH8_9MYCO</name>
<dbReference type="Proteomes" id="UP000284557">
    <property type="component" value="Unassembled WGS sequence"/>
</dbReference>
<dbReference type="Pfam" id="PF01580">
    <property type="entry name" value="FtsK_SpoIIIE"/>
    <property type="match status" value="3"/>
</dbReference>
<feature type="binding site" evidence="3">
    <location>
        <begin position="498"/>
        <end position="505"/>
    </location>
    <ligand>
        <name>ATP</name>
        <dbReference type="ChEBI" id="CHEBI:30616"/>
    </ligand>
</feature>
<dbReference type="PANTHER" id="PTHR22683">
    <property type="entry name" value="SPORULATION PROTEIN RELATED"/>
    <property type="match status" value="1"/>
</dbReference>
<keyword evidence="5" id="KW-0472">Membrane</keyword>
<dbReference type="InterPro" id="IPR050206">
    <property type="entry name" value="FtsK/SpoIIIE/SftA"/>
</dbReference>
<evidence type="ECO:0000256" key="4">
    <source>
        <dbReference type="SAM" id="MobiDB-lite"/>
    </source>
</evidence>
<feature type="binding site" evidence="3">
    <location>
        <begin position="862"/>
        <end position="869"/>
    </location>
    <ligand>
        <name>ATP</name>
        <dbReference type="ChEBI" id="CHEBI:30616"/>
    </ligand>
</feature>